<dbReference type="InterPro" id="IPR036390">
    <property type="entry name" value="WH_DNA-bd_sf"/>
</dbReference>
<dbReference type="Pfam" id="PF21205">
    <property type="entry name" value="Rep3_C"/>
    <property type="match status" value="1"/>
</dbReference>
<protein>
    <submittedName>
        <fullName evidence="3">Replication initiation protein</fullName>
    </submittedName>
</protein>
<dbReference type="Gene3D" id="1.10.10.10">
    <property type="entry name" value="Winged helix-like DNA-binding domain superfamily/Winged helix DNA-binding domain"/>
    <property type="match status" value="2"/>
</dbReference>
<evidence type="ECO:0000313" key="4">
    <source>
        <dbReference type="Proteomes" id="UP001524478"/>
    </source>
</evidence>
<reference evidence="3 4" key="1">
    <citation type="submission" date="2022-06" db="EMBL/GenBank/DDBJ databases">
        <title>Isolation of gut microbiota from human fecal samples.</title>
        <authorList>
            <person name="Pamer E.G."/>
            <person name="Barat B."/>
            <person name="Waligurski E."/>
            <person name="Medina S."/>
            <person name="Paddock L."/>
            <person name="Mostad J."/>
        </authorList>
    </citation>
    <scope>NUCLEOTIDE SEQUENCE [LARGE SCALE GENOMIC DNA]</scope>
    <source>
        <strain evidence="3 4">DFI.7.95</strain>
    </source>
</reference>
<feature type="domain" description="Initiator Rep protein WH1" evidence="2">
    <location>
        <begin position="16"/>
        <end position="158"/>
    </location>
</feature>
<dbReference type="InterPro" id="IPR000525">
    <property type="entry name" value="Initiator_Rep_WH1"/>
</dbReference>
<comment type="caution">
    <text evidence="3">The sequence shown here is derived from an EMBL/GenBank/DDBJ whole genome shotgun (WGS) entry which is preliminary data.</text>
</comment>
<evidence type="ECO:0000313" key="3">
    <source>
        <dbReference type="EMBL" id="MCQ4924834.1"/>
    </source>
</evidence>
<proteinExistence type="inferred from homology"/>
<sequence>MVKRKTSNKEKDNAMVYKANKLIEARYSLHLNEQKIILYAASQINSFSDERFPTLKLSISEFFRISGSEESKNHEYISEVAKGLMNKQLEIETPNGGWDRIQWVTRSKYEPQKGIISFEFHPALIPYLLKLEEHYRGYPLQQVMQLKSKYSIRLYELLIQWEFTKHKSLTIQVEELRKKMGLLEGEYERFTNFETYVIKAATTELNDVSNIYVTYEKIKQGRSIHEIKFKFDMKNDENIDDIKQFQRLKDAGLASYIENIKKFFNDDQLAFSDVELDKAYKIVFNKLIGIKAIEEIVEEAIYRYMLYYYEYTKEKANRNAYNYYIKALEEDYGNLRAILKYSKDPTAIEYNKL</sequence>
<dbReference type="RefSeq" id="WP_256312424.1">
    <property type="nucleotide sequence ID" value="NZ_JANGAC010000016.1"/>
</dbReference>
<gene>
    <name evidence="3" type="ORF">NE686_17160</name>
</gene>
<evidence type="ECO:0000256" key="1">
    <source>
        <dbReference type="ARBA" id="ARBA00038283"/>
    </source>
</evidence>
<evidence type="ECO:0000259" key="2">
    <source>
        <dbReference type="Pfam" id="PF01051"/>
    </source>
</evidence>
<keyword evidence="4" id="KW-1185">Reference proteome</keyword>
<dbReference type="InterPro" id="IPR036388">
    <property type="entry name" value="WH-like_DNA-bd_sf"/>
</dbReference>
<dbReference type="Proteomes" id="UP001524478">
    <property type="component" value="Unassembled WGS sequence"/>
</dbReference>
<organism evidence="3 4">
    <name type="scientific">Tissierella carlieri</name>
    <dbReference type="NCBI Taxonomy" id="689904"/>
    <lineage>
        <taxon>Bacteria</taxon>
        <taxon>Bacillati</taxon>
        <taxon>Bacillota</taxon>
        <taxon>Tissierellia</taxon>
        <taxon>Tissierellales</taxon>
        <taxon>Tissierellaceae</taxon>
        <taxon>Tissierella</taxon>
    </lineage>
</organism>
<dbReference type="Pfam" id="PF01051">
    <property type="entry name" value="Rep3_N"/>
    <property type="match status" value="1"/>
</dbReference>
<dbReference type="EMBL" id="JANGAC010000016">
    <property type="protein sequence ID" value="MCQ4924834.1"/>
    <property type="molecule type" value="Genomic_DNA"/>
</dbReference>
<dbReference type="SUPFAM" id="SSF46785">
    <property type="entry name" value="Winged helix' DNA-binding domain"/>
    <property type="match status" value="2"/>
</dbReference>
<accession>A0ABT1SEC2</accession>
<name>A0ABT1SEC2_9FIRM</name>
<comment type="similarity">
    <text evidence="1">Belongs to the initiator RepB protein family.</text>
</comment>